<keyword evidence="1" id="KW-0812">Transmembrane</keyword>
<evidence type="ECO:0000256" key="1">
    <source>
        <dbReference type="SAM" id="Phobius"/>
    </source>
</evidence>
<protein>
    <submittedName>
        <fullName evidence="2">Cytochrome oxidase</fullName>
    </submittedName>
</protein>
<dbReference type="OrthoDB" id="6402501at2"/>
<keyword evidence="1" id="KW-0472">Membrane</keyword>
<dbReference type="InterPro" id="IPR008621">
    <property type="entry name" value="Cbb3-typ_cyt_oxidase_comp"/>
</dbReference>
<dbReference type="STRING" id="1513271.XM47_04135"/>
<dbReference type="RefSeq" id="WP_048690010.1">
    <property type="nucleotide sequence ID" value="NZ_KQ130483.1"/>
</dbReference>
<comment type="caution">
    <text evidence="2">The sequence shown here is derived from an EMBL/GenBank/DDBJ whole genome shotgun (WGS) entry which is preliminary data.</text>
</comment>
<dbReference type="Proteomes" id="UP000037600">
    <property type="component" value="Unassembled WGS sequence"/>
</dbReference>
<dbReference type="AlphaFoldDB" id="A0A0J8H078"/>
<proteinExistence type="predicted"/>
<dbReference type="EMBL" id="LAZL01000004">
    <property type="protein sequence ID" value="KMT66418.1"/>
    <property type="molecule type" value="Genomic_DNA"/>
</dbReference>
<sequence length="60" mass="7099">MDYGTYRGVYTIIMMLVFGGIIWWAYSKHSKKKFDHVAHSILDDEDIKKSNDKESETRQD</sequence>
<name>A0A0J8H078_9ALTE</name>
<dbReference type="CDD" id="cd01324">
    <property type="entry name" value="cbb3_Oxidase_CcoQ"/>
    <property type="match status" value="1"/>
</dbReference>
<evidence type="ECO:0000313" key="2">
    <source>
        <dbReference type="EMBL" id="KMT66418.1"/>
    </source>
</evidence>
<dbReference type="Pfam" id="PF05545">
    <property type="entry name" value="FixQ"/>
    <property type="match status" value="1"/>
</dbReference>
<feature type="transmembrane region" description="Helical" evidence="1">
    <location>
        <begin position="6"/>
        <end position="26"/>
    </location>
</feature>
<evidence type="ECO:0000313" key="3">
    <source>
        <dbReference type="Proteomes" id="UP000037600"/>
    </source>
</evidence>
<keyword evidence="1" id="KW-1133">Transmembrane helix</keyword>
<accession>A0A0J8H078</accession>
<keyword evidence="3" id="KW-1185">Reference proteome</keyword>
<gene>
    <name evidence="2" type="ORF">XM47_04135</name>
</gene>
<organism evidence="2 3">
    <name type="scientific">Catenovulum maritimum</name>
    <dbReference type="NCBI Taxonomy" id="1513271"/>
    <lineage>
        <taxon>Bacteria</taxon>
        <taxon>Pseudomonadati</taxon>
        <taxon>Pseudomonadota</taxon>
        <taxon>Gammaproteobacteria</taxon>
        <taxon>Alteromonadales</taxon>
        <taxon>Alteromonadaceae</taxon>
        <taxon>Catenovulum</taxon>
    </lineage>
</organism>
<reference evidence="2 3" key="1">
    <citation type="submission" date="2015-04" db="EMBL/GenBank/DDBJ databases">
        <title>Draft Genome Sequence of the Novel Agar-Digesting Marine Bacterium Q1.</title>
        <authorList>
            <person name="Li Y."/>
            <person name="Li D."/>
            <person name="Chen G."/>
            <person name="Du Z."/>
        </authorList>
    </citation>
    <scope>NUCLEOTIDE SEQUENCE [LARGE SCALE GENOMIC DNA]</scope>
    <source>
        <strain evidence="2 3">Q1</strain>
    </source>
</reference>